<sequence length="117" mass="12913">CHSHSGAKREGDGEVSIDTQPALVDTPATANPPRRKICVVSPNEFRVDRDEEGNAHAMDGRIINIHVVHPPPSYPPELATYIRDHVDIATANDRMFDEYCIIEPAYGGTRAERGLHS</sequence>
<organism evidence="2 3">
    <name type="scientific">Brassica napus</name>
    <name type="common">Rape</name>
    <dbReference type="NCBI Taxonomy" id="3708"/>
    <lineage>
        <taxon>Eukaryota</taxon>
        <taxon>Viridiplantae</taxon>
        <taxon>Streptophyta</taxon>
        <taxon>Embryophyta</taxon>
        <taxon>Tracheophyta</taxon>
        <taxon>Spermatophyta</taxon>
        <taxon>Magnoliopsida</taxon>
        <taxon>eudicotyledons</taxon>
        <taxon>Gunneridae</taxon>
        <taxon>Pentapetalae</taxon>
        <taxon>rosids</taxon>
        <taxon>malvids</taxon>
        <taxon>Brassicales</taxon>
        <taxon>Brassicaceae</taxon>
        <taxon>Brassiceae</taxon>
        <taxon>Brassica</taxon>
    </lineage>
</organism>
<evidence type="ECO:0000313" key="3">
    <source>
        <dbReference type="Proteomes" id="UP000824890"/>
    </source>
</evidence>
<protein>
    <submittedName>
        <fullName evidence="2">Uncharacterized protein</fullName>
    </submittedName>
</protein>
<evidence type="ECO:0000313" key="2">
    <source>
        <dbReference type="EMBL" id="KAH0910855.1"/>
    </source>
</evidence>
<comment type="caution">
    <text evidence="2">The sequence shown here is derived from an EMBL/GenBank/DDBJ whole genome shotgun (WGS) entry which is preliminary data.</text>
</comment>
<name>A0ABQ8C2Y0_BRANA</name>
<dbReference type="EMBL" id="JAGKQM010000009">
    <property type="protein sequence ID" value="KAH0910855.1"/>
    <property type="molecule type" value="Genomic_DNA"/>
</dbReference>
<feature type="region of interest" description="Disordered" evidence="1">
    <location>
        <begin position="1"/>
        <end position="34"/>
    </location>
</feature>
<feature type="non-terminal residue" evidence="2">
    <location>
        <position position="1"/>
    </location>
</feature>
<keyword evidence="3" id="KW-1185">Reference proteome</keyword>
<gene>
    <name evidence="2" type="ORF">HID58_034176</name>
</gene>
<evidence type="ECO:0000256" key="1">
    <source>
        <dbReference type="SAM" id="MobiDB-lite"/>
    </source>
</evidence>
<dbReference type="Proteomes" id="UP000824890">
    <property type="component" value="Unassembled WGS sequence"/>
</dbReference>
<proteinExistence type="predicted"/>
<reference evidence="2 3" key="1">
    <citation type="submission" date="2021-05" db="EMBL/GenBank/DDBJ databases">
        <title>Genome Assembly of Synthetic Allotetraploid Brassica napus Reveals Homoeologous Exchanges between Subgenomes.</title>
        <authorList>
            <person name="Davis J.T."/>
        </authorList>
    </citation>
    <scope>NUCLEOTIDE SEQUENCE [LARGE SCALE GENOMIC DNA]</scope>
    <source>
        <strain evidence="3">cv. Da-Ae</strain>
        <tissue evidence="2">Seedling</tissue>
    </source>
</reference>
<accession>A0ABQ8C2Y0</accession>